<proteinExistence type="predicted"/>
<dbReference type="PANTHER" id="PTHR35810:SF1">
    <property type="entry name" value="CYTOPLASMIC PROTEIN"/>
    <property type="match status" value="1"/>
</dbReference>
<sequence>MNCEVIHYNLQMIIVISFKVNNNRAVRFRKWAGQIVKDYTIQGWTMDKVFETDYKSFTKKTKWRLLSVV</sequence>
<evidence type="ECO:0008006" key="2">
    <source>
        <dbReference type="Google" id="ProtNLM"/>
    </source>
</evidence>
<dbReference type="AlphaFoldDB" id="A0A6N3A2W9"/>
<protein>
    <recommendedName>
        <fullName evidence="2">Virulence protein</fullName>
    </recommendedName>
</protein>
<evidence type="ECO:0000313" key="1">
    <source>
        <dbReference type="EMBL" id="VYT86324.1"/>
    </source>
</evidence>
<gene>
    <name evidence="1" type="ORF">CHLFYP18_05758</name>
</gene>
<organism evidence="1">
    <name type="scientific">Hungatella hathewayi</name>
    <dbReference type="NCBI Taxonomy" id="154046"/>
    <lineage>
        <taxon>Bacteria</taxon>
        <taxon>Bacillati</taxon>
        <taxon>Bacillota</taxon>
        <taxon>Clostridia</taxon>
        <taxon>Lachnospirales</taxon>
        <taxon>Lachnospiraceae</taxon>
        <taxon>Hungatella</taxon>
    </lineage>
</organism>
<dbReference type="InterPro" id="IPR011204">
    <property type="entry name" value="Virulence_RhuM-like"/>
</dbReference>
<dbReference type="EMBL" id="CACRUH010000015">
    <property type="protein sequence ID" value="VYT86324.1"/>
    <property type="molecule type" value="Genomic_DNA"/>
</dbReference>
<dbReference type="PANTHER" id="PTHR35810">
    <property type="entry name" value="CYTOPLASMIC PROTEIN-RELATED"/>
    <property type="match status" value="1"/>
</dbReference>
<reference evidence="1" key="1">
    <citation type="submission" date="2019-11" db="EMBL/GenBank/DDBJ databases">
        <authorList>
            <person name="Feng L."/>
        </authorList>
    </citation>
    <scope>NUCLEOTIDE SEQUENCE</scope>
    <source>
        <strain evidence="1">ChathewayiLFYP18</strain>
    </source>
</reference>
<dbReference type="Pfam" id="PF13310">
    <property type="entry name" value="Virulence_RhuM"/>
    <property type="match status" value="1"/>
</dbReference>
<name>A0A6N3A2W9_9FIRM</name>
<accession>A0A6N3A2W9</accession>